<accession>A0ABN9XME6</accession>
<name>A0ABN9XME6_9DINO</name>
<comment type="caution">
    <text evidence="1">The sequence shown here is derived from an EMBL/GenBank/DDBJ whole genome shotgun (WGS) entry which is preliminary data.</text>
</comment>
<dbReference type="Proteomes" id="UP001189429">
    <property type="component" value="Unassembled WGS sequence"/>
</dbReference>
<keyword evidence="2" id="KW-1185">Reference proteome</keyword>
<protein>
    <submittedName>
        <fullName evidence="1">Uncharacterized protein</fullName>
    </submittedName>
</protein>
<organism evidence="1 2">
    <name type="scientific">Prorocentrum cordatum</name>
    <dbReference type="NCBI Taxonomy" id="2364126"/>
    <lineage>
        <taxon>Eukaryota</taxon>
        <taxon>Sar</taxon>
        <taxon>Alveolata</taxon>
        <taxon>Dinophyceae</taxon>
        <taxon>Prorocentrales</taxon>
        <taxon>Prorocentraceae</taxon>
        <taxon>Prorocentrum</taxon>
    </lineage>
</organism>
<proteinExistence type="predicted"/>
<evidence type="ECO:0000313" key="1">
    <source>
        <dbReference type="EMBL" id="CAK0900854.1"/>
    </source>
</evidence>
<feature type="non-terminal residue" evidence="1">
    <location>
        <position position="1"/>
    </location>
</feature>
<gene>
    <name evidence="1" type="ORF">PCOR1329_LOCUS78029</name>
</gene>
<evidence type="ECO:0000313" key="2">
    <source>
        <dbReference type="Proteomes" id="UP001189429"/>
    </source>
</evidence>
<feature type="non-terminal residue" evidence="1">
    <location>
        <position position="159"/>
    </location>
</feature>
<dbReference type="EMBL" id="CAUYUJ010020845">
    <property type="protein sequence ID" value="CAK0900854.1"/>
    <property type="molecule type" value="Genomic_DNA"/>
</dbReference>
<sequence length="159" mass="17631">DFASAWATYDAKVGNATHCLQVSAAQGERSRQKDLMRPVMNVVDASAKAGLDDRTPVRIQSCGGPGAGAFTLLPTAPEQRMAADLCWLSLRMRLQNVGPWLLRGHALQIHCRDMSRDGVICLWMHDPDQHHAIACETGPARSARHNRIRDLLARWLAKR</sequence>
<reference evidence="1" key="1">
    <citation type="submission" date="2023-10" db="EMBL/GenBank/DDBJ databases">
        <authorList>
            <person name="Chen Y."/>
            <person name="Shah S."/>
            <person name="Dougan E. K."/>
            <person name="Thang M."/>
            <person name="Chan C."/>
        </authorList>
    </citation>
    <scope>NUCLEOTIDE SEQUENCE [LARGE SCALE GENOMIC DNA]</scope>
</reference>